<reference evidence="2 3" key="1">
    <citation type="submission" date="2020-04" db="EMBL/GenBank/DDBJ databases">
        <authorList>
            <person name="Alioto T."/>
            <person name="Alioto T."/>
            <person name="Gomez Garrido J."/>
        </authorList>
    </citation>
    <scope>NUCLEOTIDE SEQUENCE [LARGE SCALE GENOMIC DNA]</scope>
</reference>
<gene>
    <name evidence="2" type="ORF">CLODIP_2_CD04814</name>
</gene>
<protein>
    <submittedName>
        <fullName evidence="2">Uncharacterized protein</fullName>
    </submittedName>
</protein>
<dbReference type="AlphaFoldDB" id="A0A8S1CXX6"/>
<name>A0A8S1CXX6_9INSE</name>
<evidence type="ECO:0000313" key="2">
    <source>
        <dbReference type="EMBL" id="CAB3374742.1"/>
    </source>
</evidence>
<feature type="region of interest" description="Disordered" evidence="1">
    <location>
        <begin position="1"/>
        <end position="47"/>
    </location>
</feature>
<evidence type="ECO:0000313" key="3">
    <source>
        <dbReference type="Proteomes" id="UP000494165"/>
    </source>
</evidence>
<proteinExistence type="predicted"/>
<dbReference type="EMBL" id="CADEPI010000103">
    <property type="protein sequence ID" value="CAB3374742.1"/>
    <property type="molecule type" value="Genomic_DNA"/>
</dbReference>
<sequence>MWKARRRRTQEEKGPYKSSEQGRNEDKSGPKAYTKQGRAWASRGLPSQGRAEDFIKIPASERSGCCQFLPVSAVAVLWSRR</sequence>
<accession>A0A8S1CXX6</accession>
<keyword evidence="3" id="KW-1185">Reference proteome</keyword>
<evidence type="ECO:0000256" key="1">
    <source>
        <dbReference type="SAM" id="MobiDB-lite"/>
    </source>
</evidence>
<feature type="compositionally biased region" description="Basic and acidic residues" evidence="1">
    <location>
        <begin position="9"/>
        <end position="29"/>
    </location>
</feature>
<organism evidence="2 3">
    <name type="scientific">Cloeon dipterum</name>
    <dbReference type="NCBI Taxonomy" id="197152"/>
    <lineage>
        <taxon>Eukaryota</taxon>
        <taxon>Metazoa</taxon>
        <taxon>Ecdysozoa</taxon>
        <taxon>Arthropoda</taxon>
        <taxon>Hexapoda</taxon>
        <taxon>Insecta</taxon>
        <taxon>Pterygota</taxon>
        <taxon>Palaeoptera</taxon>
        <taxon>Ephemeroptera</taxon>
        <taxon>Pisciforma</taxon>
        <taxon>Baetidae</taxon>
        <taxon>Cloeon</taxon>
    </lineage>
</organism>
<dbReference type="Proteomes" id="UP000494165">
    <property type="component" value="Unassembled WGS sequence"/>
</dbReference>
<comment type="caution">
    <text evidence="2">The sequence shown here is derived from an EMBL/GenBank/DDBJ whole genome shotgun (WGS) entry which is preliminary data.</text>
</comment>